<dbReference type="Gene3D" id="3.20.20.150">
    <property type="entry name" value="Divalent-metal-dependent TIM barrel enzymes"/>
    <property type="match status" value="1"/>
</dbReference>
<evidence type="ECO:0000313" key="2">
    <source>
        <dbReference type="EMBL" id="MDM9560839.1"/>
    </source>
</evidence>
<sequence>MQLHRLAINQITTPRWTLAEAAEGYARRGVGGIGIWRDRLAECGLARARVLLRDLGLWVPSLCKAGDLATLDAHGPRTALDDCRQAIDEAASIGAATVVFVAGGMGAHADLRSARARARDLLWQVREIACAAGVSIGIEPFHPMHAAERGCINTLAQAHRLRGELGSAASVVLDVFHCWWDPELETYLAPPYLDAVSTVQLCDWRVPTRHPVTDRAMIGDGAADVAGMVRQLEERGYRGPYEIEIFSTEWWDRDPADVTRICAQRFAALSCS</sequence>
<dbReference type="InterPro" id="IPR036237">
    <property type="entry name" value="Xyl_isomerase-like_sf"/>
</dbReference>
<name>A0ABT7W6N4_9BORD</name>
<comment type="caution">
    <text evidence="2">The sequence shown here is derived from an EMBL/GenBank/DDBJ whole genome shotgun (WGS) entry which is preliminary data.</text>
</comment>
<feature type="domain" description="Xylose isomerase-like TIM barrel" evidence="1">
    <location>
        <begin position="30"/>
        <end position="254"/>
    </location>
</feature>
<dbReference type="EMBL" id="JAUDJE010000016">
    <property type="protein sequence ID" value="MDM9560839.1"/>
    <property type="molecule type" value="Genomic_DNA"/>
</dbReference>
<dbReference type="Proteomes" id="UP001175604">
    <property type="component" value="Unassembled WGS sequence"/>
</dbReference>
<evidence type="ECO:0000259" key="1">
    <source>
        <dbReference type="Pfam" id="PF01261"/>
    </source>
</evidence>
<keyword evidence="3" id="KW-1185">Reference proteome</keyword>
<dbReference type="PANTHER" id="PTHR12110">
    <property type="entry name" value="HYDROXYPYRUVATE ISOMERASE"/>
    <property type="match status" value="1"/>
</dbReference>
<dbReference type="RefSeq" id="WP_289786223.1">
    <property type="nucleotide sequence ID" value="NZ_JAUDJE010000016.1"/>
</dbReference>
<proteinExistence type="predicted"/>
<dbReference type="Pfam" id="PF01261">
    <property type="entry name" value="AP_endonuc_2"/>
    <property type="match status" value="1"/>
</dbReference>
<reference evidence="2" key="1">
    <citation type="submission" date="2023-06" db="EMBL/GenBank/DDBJ databases">
        <title>full genome analysis of Phenantherene degrader P3.</title>
        <authorList>
            <person name="Akbar A."/>
            <person name="Rahmeh R."/>
            <person name="Kishk M."/>
        </authorList>
    </citation>
    <scope>NUCLEOTIDE SEQUENCE</scope>
    <source>
        <strain evidence="2">P3</strain>
    </source>
</reference>
<dbReference type="SUPFAM" id="SSF51658">
    <property type="entry name" value="Xylose isomerase-like"/>
    <property type="match status" value="1"/>
</dbReference>
<protein>
    <submittedName>
        <fullName evidence="2">Sugar phosphate isomerase/epimerase family protein</fullName>
    </submittedName>
</protein>
<dbReference type="InterPro" id="IPR050312">
    <property type="entry name" value="IolE/XylAMocC-like"/>
</dbReference>
<dbReference type="PANTHER" id="PTHR12110:SF52">
    <property type="entry name" value="XYLOSE ISOMERASE"/>
    <property type="match status" value="1"/>
</dbReference>
<keyword evidence="2" id="KW-0413">Isomerase</keyword>
<dbReference type="GO" id="GO:0016853">
    <property type="term" value="F:isomerase activity"/>
    <property type="evidence" value="ECO:0007669"/>
    <property type="project" value="UniProtKB-KW"/>
</dbReference>
<organism evidence="2 3">
    <name type="scientific">Bordetella petrii</name>
    <dbReference type="NCBI Taxonomy" id="94624"/>
    <lineage>
        <taxon>Bacteria</taxon>
        <taxon>Pseudomonadati</taxon>
        <taxon>Pseudomonadota</taxon>
        <taxon>Betaproteobacteria</taxon>
        <taxon>Burkholderiales</taxon>
        <taxon>Alcaligenaceae</taxon>
        <taxon>Bordetella</taxon>
    </lineage>
</organism>
<accession>A0ABT7W6N4</accession>
<gene>
    <name evidence="2" type="ORF">QUC21_17515</name>
</gene>
<evidence type="ECO:0000313" key="3">
    <source>
        <dbReference type="Proteomes" id="UP001175604"/>
    </source>
</evidence>
<dbReference type="InterPro" id="IPR013022">
    <property type="entry name" value="Xyl_isomerase-like_TIM-brl"/>
</dbReference>